<dbReference type="SUPFAM" id="SSF53474">
    <property type="entry name" value="alpha/beta-Hydrolases"/>
    <property type="match status" value="1"/>
</dbReference>
<dbReference type="PANTHER" id="PTHR10655:SF17">
    <property type="entry name" value="LYSOPHOSPHOLIPASE-LIKE PROTEIN 1"/>
    <property type="match status" value="1"/>
</dbReference>
<keyword evidence="5" id="KW-1185">Reference proteome</keyword>
<dbReference type="GO" id="GO:0008474">
    <property type="term" value="F:palmitoyl-(protein) hydrolase activity"/>
    <property type="evidence" value="ECO:0007669"/>
    <property type="project" value="TreeGrafter"/>
</dbReference>
<dbReference type="PANTHER" id="PTHR10655">
    <property type="entry name" value="LYSOPHOSPHOLIPASE-RELATED"/>
    <property type="match status" value="1"/>
</dbReference>
<dbReference type="InterPro" id="IPR029058">
    <property type="entry name" value="AB_hydrolase_fold"/>
</dbReference>
<dbReference type="InterPro" id="IPR050565">
    <property type="entry name" value="LYPA1-2/EST-like"/>
</dbReference>
<dbReference type="Gene3D" id="3.40.50.1820">
    <property type="entry name" value="alpha/beta hydrolase"/>
    <property type="match status" value="1"/>
</dbReference>
<sequence length="282" mass="30819">MPFVKIFERDPMAVFKAFAMTATAALLVEFIPTDVKADLTRSHHTAAVIWLHGLGDRPENFLWLQKHIGLRHVKWVLPQAEVREISAIRAMVQSTGIMQSSTRAAWIDMHAMPITRSEPIDKVELDRAVERILAIIDSQVADGIAPERIVVGGFSQGACVAAWAVSRCAHKLGGCALWSGYVGDKAVELTAALRASRNVATRFTYGHGSVDPTVLPECGEVFVAALEQAGVGVDARVFEGVKHGCSHEQVAALKDLVHDVAPTRAGESVLPRRIERDRCRRC</sequence>
<evidence type="ECO:0000313" key="4">
    <source>
        <dbReference type="EMBL" id="KOO34523.1"/>
    </source>
</evidence>
<feature type="domain" description="Phospholipase/carboxylesterase/thioesterase" evidence="3">
    <location>
        <begin position="41"/>
        <end position="256"/>
    </location>
</feature>
<dbReference type="InterPro" id="IPR003140">
    <property type="entry name" value="PLipase/COase/thioEstase"/>
</dbReference>
<evidence type="ECO:0000256" key="1">
    <source>
        <dbReference type="ARBA" id="ARBA00006499"/>
    </source>
</evidence>
<dbReference type="Pfam" id="PF02230">
    <property type="entry name" value="Abhydrolase_2"/>
    <property type="match status" value="1"/>
</dbReference>
<organism evidence="4 5">
    <name type="scientific">Chrysochromulina tobinii</name>
    <dbReference type="NCBI Taxonomy" id="1460289"/>
    <lineage>
        <taxon>Eukaryota</taxon>
        <taxon>Haptista</taxon>
        <taxon>Haptophyta</taxon>
        <taxon>Prymnesiophyceae</taxon>
        <taxon>Prymnesiales</taxon>
        <taxon>Chrysochromulinaceae</taxon>
        <taxon>Chrysochromulina</taxon>
    </lineage>
</organism>
<evidence type="ECO:0000256" key="2">
    <source>
        <dbReference type="ARBA" id="ARBA00022801"/>
    </source>
</evidence>
<accession>A0A0M0K812</accession>
<dbReference type="EMBL" id="JWZX01001192">
    <property type="protein sequence ID" value="KOO34523.1"/>
    <property type="molecule type" value="Genomic_DNA"/>
</dbReference>
<dbReference type="AlphaFoldDB" id="A0A0M0K812"/>
<dbReference type="GO" id="GO:0052689">
    <property type="term" value="F:carboxylic ester hydrolase activity"/>
    <property type="evidence" value="ECO:0007669"/>
    <property type="project" value="TreeGrafter"/>
</dbReference>
<name>A0A0M0K812_9EUKA</name>
<dbReference type="GO" id="GO:0005737">
    <property type="term" value="C:cytoplasm"/>
    <property type="evidence" value="ECO:0007669"/>
    <property type="project" value="TreeGrafter"/>
</dbReference>
<gene>
    <name evidence="4" type="ORF">Ctob_013932</name>
</gene>
<dbReference type="OrthoDB" id="2418081at2759"/>
<dbReference type="Proteomes" id="UP000037460">
    <property type="component" value="Unassembled WGS sequence"/>
</dbReference>
<reference evidence="5" key="1">
    <citation type="journal article" date="2015" name="PLoS Genet.">
        <title>Genome Sequence and Transcriptome Analyses of Chrysochromulina tobin: Metabolic Tools for Enhanced Algal Fitness in the Prominent Order Prymnesiales (Haptophyceae).</title>
        <authorList>
            <person name="Hovde B.T."/>
            <person name="Deodato C.R."/>
            <person name="Hunsperger H.M."/>
            <person name="Ryken S.A."/>
            <person name="Yost W."/>
            <person name="Jha R.K."/>
            <person name="Patterson J."/>
            <person name="Monnat R.J. Jr."/>
            <person name="Barlow S.B."/>
            <person name="Starkenburg S.R."/>
            <person name="Cattolico R.A."/>
        </authorList>
    </citation>
    <scope>NUCLEOTIDE SEQUENCE</scope>
    <source>
        <strain evidence="5">CCMP291</strain>
    </source>
</reference>
<comment type="caution">
    <text evidence="4">The sequence shown here is derived from an EMBL/GenBank/DDBJ whole genome shotgun (WGS) entry which is preliminary data.</text>
</comment>
<evidence type="ECO:0000313" key="5">
    <source>
        <dbReference type="Proteomes" id="UP000037460"/>
    </source>
</evidence>
<proteinExistence type="inferred from homology"/>
<keyword evidence="2" id="KW-0378">Hydrolase</keyword>
<comment type="similarity">
    <text evidence="1">Belongs to the AB hydrolase superfamily. AB hydrolase 2 family.</text>
</comment>
<evidence type="ECO:0000259" key="3">
    <source>
        <dbReference type="Pfam" id="PF02230"/>
    </source>
</evidence>
<protein>
    <submittedName>
        <fullName evidence="4">Acyl-protein thioesterase 1</fullName>
    </submittedName>
</protein>